<accession>A0A1G6LY18</accession>
<reference evidence="1 2" key="1">
    <citation type="submission" date="2016-10" db="EMBL/GenBank/DDBJ databases">
        <authorList>
            <person name="de Groot N.N."/>
        </authorList>
    </citation>
    <scope>NUCLEOTIDE SEQUENCE [LARGE SCALE GENOMIC DNA]</scope>
    <source>
        <strain evidence="1 2">CGMCC 4.6858</strain>
    </source>
</reference>
<dbReference type="SUPFAM" id="SSF55961">
    <property type="entry name" value="Bet v1-like"/>
    <property type="match status" value="1"/>
</dbReference>
<evidence type="ECO:0000313" key="2">
    <source>
        <dbReference type="Proteomes" id="UP000199034"/>
    </source>
</evidence>
<dbReference type="AlphaFoldDB" id="A0A1G6LY18"/>
<proteinExistence type="predicted"/>
<protein>
    <submittedName>
        <fullName evidence="1">Polyketide cyclase / dehydrase and lipid transport</fullName>
    </submittedName>
</protein>
<keyword evidence="2" id="KW-1185">Reference proteome</keyword>
<organism evidence="1 2">
    <name type="scientific">Nocardioides lianchengensis</name>
    <dbReference type="NCBI Taxonomy" id="1045774"/>
    <lineage>
        <taxon>Bacteria</taxon>
        <taxon>Bacillati</taxon>
        <taxon>Actinomycetota</taxon>
        <taxon>Actinomycetes</taxon>
        <taxon>Propionibacteriales</taxon>
        <taxon>Nocardioidaceae</taxon>
        <taxon>Nocardioides</taxon>
    </lineage>
</organism>
<dbReference type="STRING" id="1045774.SAMN05421872_102389"/>
<name>A0A1G6LY18_9ACTN</name>
<dbReference type="Pfam" id="PF10604">
    <property type="entry name" value="Polyketide_cyc2"/>
    <property type="match status" value="1"/>
</dbReference>
<dbReference type="Gene3D" id="3.30.530.20">
    <property type="match status" value="1"/>
</dbReference>
<dbReference type="InterPro" id="IPR023393">
    <property type="entry name" value="START-like_dom_sf"/>
</dbReference>
<dbReference type="RefSeq" id="WP_090851854.1">
    <property type="nucleotide sequence ID" value="NZ_FMZM01000002.1"/>
</dbReference>
<gene>
    <name evidence="1" type="ORF">SAMN05421872_102389</name>
</gene>
<dbReference type="InterPro" id="IPR019587">
    <property type="entry name" value="Polyketide_cyclase/dehydratase"/>
</dbReference>
<dbReference type="OrthoDB" id="3574148at2"/>
<dbReference type="EMBL" id="FMZM01000002">
    <property type="protein sequence ID" value="SDC47944.1"/>
    <property type="molecule type" value="Genomic_DNA"/>
</dbReference>
<dbReference type="Proteomes" id="UP000199034">
    <property type="component" value="Unassembled WGS sequence"/>
</dbReference>
<evidence type="ECO:0000313" key="1">
    <source>
        <dbReference type="EMBL" id="SDC47944.1"/>
    </source>
</evidence>
<sequence>MTRFSAKTSAEAVVAAPRQQIWDVLVDPDKIAALTPFLKRVTADGEHWRWEMSGLDVLGVKVAPAFTERMVFDDLERIEFHHDPPAGEKERSGVEGWYDLSDAPDGGTHLATSLEITLDLPLPKLSSPAVVATMKGVIGQMGDRFSANLLRELGIG</sequence>